<name>A0A1G8W838_9ACTN</name>
<dbReference type="RefSeq" id="WP_245769207.1">
    <property type="nucleotide sequence ID" value="NZ_FNFF01000002.1"/>
</dbReference>
<protein>
    <recommendedName>
        <fullName evidence="4">Haemolysin XhlA</fullName>
    </recommendedName>
</protein>
<evidence type="ECO:0000256" key="1">
    <source>
        <dbReference type="SAM" id="Phobius"/>
    </source>
</evidence>
<keyword evidence="1" id="KW-0472">Membrane</keyword>
<evidence type="ECO:0000313" key="3">
    <source>
        <dbReference type="Proteomes" id="UP000199155"/>
    </source>
</evidence>
<organism evidence="2 3">
    <name type="scientific">Streptomyces indicus</name>
    <dbReference type="NCBI Taxonomy" id="417292"/>
    <lineage>
        <taxon>Bacteria</taxon>
        <taxon>Bacillati</taxon>
        <taxon>Actinomycetota</taxon>
        <taxon>Actinomycetes</taxon>
        <taxon>Kitasatosporales</taxon>
        <taxon>Streptomycetaceae</taxon>
        <taxon>Streptomyces</taxon>
    </lineage>
</organism>
<dbReference type="AlphaFoldDB" id="A0A1G8W838"/>
<dbReference type="Proteomes" id="UP000199155">
    <property type="component" value="Unassembled WGS sequence"/>
</dbReference>
<proteinExistence type="predicted"/>
<dbReference type="STRING" id="417292.SAMN05421806_102289"/>
<evidence type="ECO:0008006" key="4">
    <source>
        <dbReference type="Google" id="ProtNLM"/>
    </source>
</evidence>
<evidence type="ECO:0000313" key="2">
    <source>
        <dbReference type="EMBL" id="SDJ74296.1"/>
    </source>
</evidence>
<dbReference type="EMBL" id="FNFF01000002">
    <property type="protein sequence ID" value="SDJ74296.1"/>
    <property type="molecule type" value="Genomic_DNA"/>
</dbReference>
<keyword evidence="1" id="KW-1133">Transmembrane helix</keyword>
<keyword evidence="1" id="KW-0812">Transmembrane</keyword>
<accession>A0A1G8W838</accession>
<reference evidence="2 3" key="1">
    <citation type="submission" date="2016-10" db="EMBL/GenBank/DDBJ databases">
        <authorList>
            <person name="de Groot N.N."/>
        </authorList>
    </citation>
    <scope>NUCLEOTIDE SEQUENCE [LARGE SCALE GENOMIC DNA]</scope>
    <source>
        <strain evidence="2 3">CGMCC 4.5727</strain>
    </source>
</reference>
<keyword evidence="3" id="KW-1185">Reference proteome</keyword>
<gene>
    <name evidence="2" type="ORF">SAMN05421806_102289</name>
</gene>
<feature type="transmembrane region" description="Helical" evidence="1">
    <location>
        <begin position="59"/>
        <end position="81"/>
    </location>
</feature>
<sequence>MSGDDAPVVTITAAEMYGELRGVRESVSRIEGKLDGLAGINEQLDDHEERLRRLEANRWPWQIIVALATAVAAFATAWQLAAT</sequence>